<organism evidence="1">
    <name type="scientific">uncultured Eubacteriales bacterium</name>
    <dbReference type="NCBI Taxonomy" id="172733"/>
    <lineage>
        <taxon>Bacteria</taxon>
        <taxon>Bacillati</taxon>
        <taxon>Bacillota</taxon>
        <taxon>Clostridia</taxon>
        <taxon>Eubacteriales</taxon>
        <taxon>environmental samples</taxon>
    </lineage>
</organism>
<protein>
    <submittedName>
        <fullName evidence="1">Uncharacterized protein</fullName>
    </submittedName>
</protein>
<name>A0A212KI02_9FIRM</name>
<accession>A0A212KI02</accession>
<dbReference type="EMBL" id="FLUN01000001">
    <property type="protein sequence ID" value="SBW11269.1"/>
    <property type="molecule type" value="Genomic_DNA"/>
</dbReference>
<gene>
    <name evidence="1" type="ORF">KL86CLO1_13218</name>
</gene>
<dbReference type="AlphaFoldDB" id="A0A212KI02"/>
<evidence type="ECO:0000313" key="1">
    <source>
        <dbReference type="EMBL" id="SBW11269.1"/>
    </source>
</evidence>
<proteinExistence type="predicted"/>
<sequence>MPLDRREWNMVTIDIEFERALSDAFHGGETLSRELRLTEEEADYIRAAWPFARLEPMSGPGGCKAWYEMRVGAEPSFQV</sequence>
<reference evidence="1" key="1">
    <citation type="submission" date="2016-04" db="EMBL/GenBank/DDBJ databases">
        <authorList>
            <person name="Evans L.H."/>
            <person name="Alamgir A."/>
            <person name="Owens N."/>
            <person name="Weber N.D."/>
            <person name="Virtaneva K."/>
            <person name="Barbian K."/>
            <person name="Babar A."/>
            <person name="Rosenke K."/>
        </authorList>
    </citation>
    <scope>NUCLEOTIDE SEQUENCE</scope>
    <source>
        <strain evidence="1">86</strain>
    </source>
</reference>